<dbReference type="SMART" id="SM00225">
    <property type="entry name" value="BTB"/>
    <property type="match status" value="1"/>
</dbReference>
<evidence type="ECO:0000259" key="1">
    <source>
        <dbReference type="PROSITE" id="PS50097"/>
    </source>
</evidence>
<organism evidence="2 3">
    <name type="scientific">Gigaspora rosea</name>
    <dbReference type="NCBI Taxonomy" id="44941"/>
    <lineage>
        <taxon>Eukaryota</taxon>
        <taxon>Fungi</taxon>
        <taxon>Fungi incertae sedis</taxon>
        <taxon>Mucoromycota</taxon>
        <taxon>Glomeromycotina</taxon>
        <taxon>Glomeromycetes</taxon>
        <taxon>Diversisporales</taxon>
        <taxon>Gigasporaceae</taxon>
        <taxon>Gigaspora</taxon>
    </lineage>
</organism>
<dbReference type="CDD" id="cd18186">
    <property type="entry name" value="BTB_POZ_ZBTB_KLHL-like"/>
    <property type="match status" value="1"/>
</dbReference>
<dbReference type="InterPro" id="IPR052407">
    <property type="entry name" value="BTB_POZ_domain_cont_9"/>
</dbReference>
<keyword evidence="3" id="KW-1185">Reference proteome</keyword>
<protein>
    <recommendedName>
        <fullName evidence="1">BTB domain-containing protein</fullName>
    </recommendedName>
</protein>
<dbReference type="InterPro" id="IPR011333">
    <property type="entry name" value="SKP1/BTB/POZ_sf"/>
</dbReference>
<dbReference type="SUPFAM" id="SSF54695">
    <property type="entry name" value="POZ domain"/>
    <property type="match status" value="1"/>
</dbReference>
<evidence type="ECO:0000313" key="3">
    <source>
        <dbReference type="Proteomes" id="UP000266673"/>
    </source>
</evidence>
<dbReference type="OrthoDB" id="6359816at2759"/>
<feature type="domain" description="BTB" evidence="1">
    <location>
        <begin position="22"/>
        <end position="94"/>
    </location>
</feature>
<evidence type="ECO:0000313" key="2">
    <source>
        <dbReference type="EMBL" id="RIB25363.1"/>
    </source>
</evidence>
<dbReference type="GO" id="GO:0005737">
    <property type="term" value="C:cytoplasm"/>
    <property type="evidence" value="ECO:0007669"/>
    <property type="project" value="TreeGrafter"/>
</dbReference>
<dbReference type="EMBL" id="QKWP01000177">
    <property type="protein sequence ID" value="RIB25363.1"/>
    <property type="molecule type" value="Genomic_DNA"/>
</dbReference>
<name>A0A397VZB4_9GLOM</name>
<gene>
    <name evidence="2" type="ORF">C2G38_490324</name>
</gene>
<dbReference type="PANTHER" id="PTHR46306">
    <property type="entry name" value="BTB/POZ DOMAIN-CONTAINING PROTEIN 9"/>
    <property type="match status" value="1"/>
</dbReference>
<dbReference type="Proteomes" id="UP000266673">
    <property type="component" value="Unassembled WGS sequence"/>
</dbReference>
<dbReference type="PANTHER" id="PTHR46306:SF1">
    <property type="entry name" value="BTB_POZ DOMAIN-CONTAINING PROTEIN 9"/>
    <property type="match status" value="1"/>
</dbReference>
<dbReference type="PROSITE" id="PS50097">
    <property type="entry name" value="BTB"/>
    <property type="match status" value="1"/>
</dbReference>
<dbReference type="AlphaFoldDB" id="A0A397VZB4"/>
<proteinExistence type="predicted"/>
<dbReference type="Gene3D" id="3.30.710.10">
    <property type="entry name" value="Potassium Channel Kv1.1, Chain A"/>
    <property type="match status" value="1"/>
</dbReference>
<accession>A0A397VZB4</accession>
<reference evidence="2 3" key="1">
    <citation type="submission" date="2018-06" db="EMBL/GenBank/DDBJ databases">
        <title>Comparative genomics reveals the genomic features of Rhizophagus irregularis, R. cerebriforme, R. diaphanum and Gigaspora rosea, and their symbiotic lifestyle signature.</title>
        <authorList>
            <person name="Morin E."/>
            <person name="San Clemente H."/>
            <person name="Chen E.C.H."/>
            <person name="De La Providencia I."/>
            <person name="Hainaut M."/>
            <person name="Kuo A."/>
            <person name="Kohler A."/>
            <person name="Murat C."/>
            <person name="Tang N."/>
            <person name="Roy S."/>
            <person name="Loubradou J."/>
            <person name="Henrissat B."/>
            <person name="Grigoriev I.V."/>
            <person name="Corradi N."/>
            <person name="Roux C."/>
            <person name="Martin F.M."/>
        </authorList>
    </citation>
    <scope>NUCLEOTIDE SEQUENCE [LARGE SCALE GENOMIC DNA]</scope>
    <source>
        <strain evidence="2 3">DAOM 194757</strain>
    </source>
</reference>
<dbReference type="Pfam" id="PF00651">
    <property type="entry name" value="BTB"/>
    <property type="match status" value="1"/>
</dbReference>
<sequence length="122" mass="14467">MVVFFKNLSNDYLELLNDNEDFNVIIQVNESTNNKIFKVHSAILRKRSLYFRNELTNINSDKNNIKTINLNHVSIEQFEIIIKYIYGGVVSLDGIDVSFIFEIMLVAYEFFLKNWENFLKLF</sequence>
<comment type="caution">
    <text evidence="2">The sequence shown here is derived from an EMBL/GenBank/DDBJ whole genome shotgun (WGS) entry which is preliminary data.</text>
</comment>
<dbReference type="InterPro" id="IPR000210">
    <property type="entry name" value="BTB/POZ_dom"/>
</dbReference>